<gene>
    <name evidence="1" type="ORF">S01H4_00601</name>
</gene>
<dbReference type="EMBL" id="BART01000086">
    <property type="protein sequence ID" value="GAG63909.1"/>
    <property type="molecule type" value="Genomic_DNA"/>
</dbReference>
<evidence type="ECO:0000313" key="1">
    <source>
        <dbReference type="EMBL" id="GAG63909.1"/>
    </source>
</evidence>
<proteinExistence type="predicted"/>
<comment type="caution">
    <text evidence="1">The sequence shown here is derived from an EMBL/GenBank/DDBJ whole genome shotgun (WGS) entry which is preliminary data.</text>
</comment>
<organism evidence="1">
    <name type="scientific">marine sediment metagenome</name>
    <dbReference type="NCBI Taxonomy" id="412755"/>
    <lineage>
        <taxon>unclassified sequences</taxon>
        <taxon>metagenomes</taxon>
        <taxon>ecological metagenomes</taxon>
    </lineage>
</organism>
<name>X0Z4H1_9ZZZZ</name>
<protein>
    <submittedName>
        <fullName evidence="1">Uncharacterized protein</fullName>
    </submittedName>
</protein>
<reference evidence="1" key="1">
    <citation type="journal article" date="2014" name="Front. Microbiol.">
        <title>High frequency of phylogenetically diverse reductive dehalogenase-homologous genes in deep subseafloor sedimentary metagenomes.</title>
        <authorList>
            <person name="Kawai M."/>
            <person name="Futagami T."/>
            <person name="Toyoda A."/>
            <person name="Takaki Y."/>
            <person name="Nishi S."/>
            <person name="Hori S."/>
            <person name="Arai W."/>
            <person name="Tsubouchi T."/>
            <person name="Morono Y."/>
            <person name="Uchiyama I."/>
            <person name="Ito T."/>
            <person name="Fujiyama A."/>
            <person name="Inagaki F."/>
            <person name="Takami H."/>
        </authorList>
    </citation>
    <scope>NUCLEOTIDE SEQUENCE</scope>
    <source>
        <strain evidence="1">Expedition CK06-06</strain>
    </source>
</reference>
<sequence length="315" mass="37345">MIQEEREKIDKELASEIENIENDMERRGIVNSGLWYSKRIEANLNAFEKFIRFIVDSDLKNSPLPKTKIVYEKIYERATGGLKGEYPFGTRNIINQMKRNKEGQSFLDSIEKNIQAKMSYLESIVKREIRKDKEREKFNKSFEKGNYNLLKKIADELDEINIFFNKRYGGKKRLFTYLEYKFWFEVNKPCVTKDNFKNHIGYLSNLINGIKKDPIKDIIGEIESKGNQEPRSIIYLEELLKEKFSDKESESIISCFRRILRIRANLFHKETKDIIEALNGLKLDYPIEDYQFTFNIIINNFANQISKLHNIFSPK</sequence>
<accession>X0Z4H1</accession>
<dbReference type="AlphaFoldDB" id="X0Z4H1"/>